<evidence type="ECO:0000259" key="2">
    <source>
        <dbReference type="Pfam" id="PF22622"/>
    </source>
</evidence>
<name>A0A975GG95_9BACT</name>
<feature type="domain" description="Peroxisomal multifunctional enzyme type 2-like N-terminal" evidence="2">
    <location>
        <begin position="19"/>
        <end position="138"/>
    </location>
</feature>
<dbReference type="KEGG" id="dli:dnl_23370"/>
<evidence type="ECO:0000313" key="3">
    <source>
        <dbReference type="EMBL" id="QTA80051.1"/>
    </source>
</evidence>
<organism evidence="3 4">
    <name type="scientific">Desulfonema limicola</name>
    <dbReference type="NCBI Taxonomy" id="45656"/>
    <lineage>
        <taxon>Bacteria</taxon>
        <taxon>Pseudomonadati</taxon>
        <taxon>Thermodesulfobacteriota</taxon>
        <taxon>Desulfobacteria</taxon>
        <taxon>Desulfobacterales</taxon>
        <taxon>Desulfococcaceae</taxon>
        <taxon>Desulfonema</taxon>
    </lineage>
</organism>
<dbReference type="Proteomes" id="UP000663720">
    <property type="component" value="Chromosome"/>
</dbReference>
<reference evidence="3" key="1">
    <citation type="journal article" date="2021" name="Microb. Physiol.">
        <title>Proteogenomic Insights into the Physiology of Marine, Sulfate-Reducing, Filamentous Desulfonema limicola and Desulfonema magnum.</title>
        <authorList>
            <person name="Schnaars V."/>
            <person name="Wohlbrand L."/>
            <person name="Scheve S."/>
            <person name="Hinrichs C."/>
            <person name="Reinhardt R."/>
            <person name="Rabus R."/>
        </authorList>
    </citation>
    <scope>NUCLEOTIDE SEQUENCE</scope>
    <source>
        <strain evidence="3">5ac10</strain>
    </source>
</reference>
<dbReference type="Gene3D" id="3.10.129.10">
    <property type="entry name" value="Hotdog Thioesterase"/>
    <property type="match status" value="2"/>
</dbReference>
<keyword evidence="4" id="KW-1185">Reference proteome</keyword>
<dbReference type="GO" id="GO:0004300">
    <property type="term" value="F:enoyl-CoA hydratase activity"/>
    <property type="evidence" value="ECO:0007669"/>
    <property type="project" value="TreeGrafter"/>
</dbReference>
<dbReference type="Pfam" id="PF22622">
    <property type="entry name" value="MFE-2_hydrat-2_N"/>
    <property type="match status" value="1"/>
</dbReference>
<feature type="domain" description="MaoC-like" evidence="1">
    <location>
        <begin position="156"/>
        <end position="270"/>
    </location>
</feature>
<dbReference type="InterPro" id="IPR054357">
    <property type="entry name" value="MFE-2_N"/>
</dbReference>
<evidence type="ECO:0000313" key="4">
    <source>
        <dbReference type="Proteomes" id="UP000663720"/>
    </source>
</evidence>
<dbReference type="RefSeq" id="WP_207691728.1">
    <property type="nucleotide sequence ID" value="NZ_CP061799.1"/>
</dbReference>
<dbReference type="InterPro" id="IPR002539">
    <property type="entry name" value="MaoC-like_dom"/>
</dbReference>
<dbReference type="GO" id="GO:0006635">
    <property type="term" value="P:fatty acid beta-oxidation"/>
    <property type="evidence" value="ECO:0007669"/>
    <property type="project" value="TreeGrafter"/>
</dbReference>
<dbReference type="EMBL" id="CP061799">
    <property type="protein sequence ID" value="QTA80051.1"/>
    <property type="molecule type" value="Genomic_DNA"/>
</dbReference>
<dbReference type="GO" id="GO:0003857">
    <property type="term" value="F:(3S)-3-hydroxyacyl-CoA dehydrogenase (NAD+) activity"/>
    <property type="evidence" value="ECO:0007669"/>
    <property type="project" value="TreeGrafter"/>
</dbReference>
<dbReference type="GO" id="GO:0044594">
    <property type="term" value="F:17-beta-hydroxysteroid dehydrogenase (NAD+) activity"/>
    <property type="evidence" value="ECO:0007669"/>
    <property type="project" value="TreeGrafter"/>
</dbReference>
<evidence type="ECO:0000259" key="1">
    <source>
        <dbReference type="Pfam" id="PF01575"/>
    </source>
</evidence>
<dbReference type="InterPro" id="IPR029069">
    <property type="entry name" value="HotDog_dom_sf"/>
</dbReference>
<dbReference type="AlphaFoldDB" id="A0A975GG95"/>
<gene>
    <name evidence="3" type="ORF">dnl_23370</name>
</gene>
<dbReference type="SUPFAM" id="SSF54637">
    <property type="entry name" value="Thioesterase/thiol ester dehydrase-isomerase"/>
    <property type="match status" value="2"/>
</dbReference>
<accession>A0A975GG95</accession>
<dbReference type="Pfam" id="PF01575">
    <property type="entry name" value="MaoC_dehydratas"/>
    <property type="match status" value="1"/>
</dbReference>
<sequence>MPLNLDALNKNIEPVTKDYNWKDAVLYALGVGAGFDDLDYCYEKHLKIIPSFSAAMIIDFFFHAALKAEINLAGLLHGEQKLIFHAPIPAEGRLTTKGCISNYYDKGKDKGALVIAESDTFHSNGQKLFTSIMTLFARLDGGFGGENAPKQEVVFPDKEPDFISQAFPSPDQPLLYRLSGDLFDLHVDPGFAEKAGFEMPIMHGLCTHGYACRALVKNLIPGRPEKLKQMSCRFSKPLYPGIPIKTLIWITAPGKAVWRTINSQTQDIVIDQGTAEYEPV</sequence>
<protein>
    <submittedName>
        <fullName evidence="3">Aldehyde dehydrogenase, MaoC-like</fullName>
    </submittedName>
</protein>
<dbReference type="PANTHER" id="PTHR13078">
    <property type="entry name" value="PEROXISOMAL MULTIFUNCTIONAL ENZYME TYPE 2-RELATED"/>
    <property type="match status" value="1"/>
</dbReference>
<proteinExistence type="predicted"/>
<dbReference type="PANTHER" id="PTHR13078:SF56">
    <property type="entry name" value="PEROXISOMAL MULTIFUNCTIONAL ENZYME TYPE 2"/>
    <property type="match status" value="1"/>
</dbReference>